<organism evidence="1 2">
    <name type="scientific">Malus domestica</name>
    <name type="common">Apple</name>
    <name type="synonym">Pyrus malus</name>
    <dbReference type="NCBI Taxonomy" id="3750"/>
    <lineage>
        <taxon>Eukaryota</taxon>
        <taxon>Viridiplantae</taxon>
        <taxon>Streptophyta</taxon>
        <taxon>Embryophyta</taxon>
        <taxon>Tracheophyta</taxon>
        <taxon>Spermatophyta</taxon>
        <taxon>Magnoliopsida</taxon>
        <taxon>eudicotyledons</taxon>
        <taxon>Gunneridae</taxon>
        <taxon>Pentapetalae</taxon>
        <taxon>rosids</taxon>
        <taxon>fabids</taxon>
        <taxon>Rosales</taxon>
        <taxon>Rosaceae</taxon>
        <taxon>Amygdaloideae</taxon>
        <taxon>Maleae</taxon>
        <taxon>Malus</taxon>
    </lineage>
</organism>
<keyword evidence="2" id="KW-1185">Reference proteome</keyword>
<protein>
    <submittedName>
        <fullName evidence="1">Uncharacterized protein</fullName>
    </submittedName>
</protein>
<proteinExistence type="predicted"/>
<dbReference type="SUPFAM" id="SSF52833">
    <property type="entry name" value="Thioredoxin-like"/>
    <property type="match status" value="1"/>
</dbReference>
<accession>A0A498HKA6</accession>
<name>A0A498HKA6_MALDO</name>
<gene>
    <name evidence="1" type="ORF">DVH24_015772</name>
</gene>
<dbReference type="Gene3D" id="3.40.30.10">
    <property type="entry name" value="Glutaredoxin"/>
    <property type="match status" value="1"/>
</dbReference>
<dbReference type="Proteomes" id="UP000290289">
    <property type="component" value="Chromosome 16"/>
</dbReference>
<evidence type="ECO:0000313" key="1">
    <source>
        <dbReference type="EMBL" id="RXH71150.1"/>
    </source>
</evidence>
<dbReference type="EMBL" id="RDQH01000342">
    <property type="protein sequence ID" value="RXH71150.1"/>
    <property type="molecule type" value="Genomic_DNA"/>
</dbReference>
<evidence type="ECO:0000313" key="2">
    <source>
        <dbReference type="Proteomes" id="UP000290289"/>
    </source>
</evidence>
<sequence length="263" mass="30235">MEISARKSPETPPMFSHSSLYSVFLTFEVMKAWMDLLGYVCLIICYIVSGATEGPNSLIQELGSVKNINLAIKEERYKDAEPSYYVSPPLPQFCRKQQQQPTALLAQERPMVNELPSFPGCLRCGWKSYRLQCNKVVILDADMIICGPIVPWKLSAEKASLLQRIWVKLSKYIGDKHVILFFYALDFTFVCHRSPLSTTATLSLRSSTQKSWVFQLKVWLVALLLNIFYNTKMCWNFASIEKSKHAMMQNNKKLSHYVMPIRN</sequence>
<comment type="caution">
    <text evidence="1">The sequence shown here is derived from an EMBL/GenBank/DDBJ whole genome shotgun (WGS) entry which is preliminary data.</text>
</comment>
<dbReference type="STRING" id="3750.A0A498HKA6"/>
<dbReference type="AlphaFoldDB" id="A0A498HKA6"/>
<reference evidence="1 2" key="1">
    <citation type="submission" date="2018-10" db="EMBL/GenBank/DDBJ databases">
        <title>A high-quality apple genome assembly.</title>
        <authorList>
            <person name="Hu J."/>
        </authorList>
    </citation>
    <scope>NUCLEOTIDE SEQUENCE [LARGE SCALE GENOMIC DNA]</scope>
    <source>
        <strain evidence="2">cv. HFTH1</strain>
        <tissue evidence="1">Young leaf</tissue>
    </source>
</reference>
<dbReference type="InterPro" id="IPR036249">
    <property type="entry name" value="Thioredoxin-like_sf"/>
</dbReference>